<keyword evidence="2" id="KW-1185">Reference proteome</keyword>
<dbReference type="EMBL" id="CP089984">
    <property type="protein sequence ID" value="WXB18023.1"/>
    <property type="molecule type" value="Genomic_DNA"/>
</dbReference>
<evidence type="ECO:0000313" key="2">
    <source>
        <dbReference type="Proteomes" id="UP001370348"/>
    </source>
</evidence>
<reference evidence="1 2" key="1">
    <citation type="submission" date="2021-12" db="EMBL/GenBank/DDBJ databases">
        <title>Discovery of the Pendulisporaceae a myxobacterial family with distinct sporulation behavior and unique specialized metabolism.</title>
        <authorList>
            <person name="Garcia R."/>
            <person name="Popoff A."/>
            <person name="Bader C.D."/>
            <person name="Loehr J."/>
            <person name="Walesch S."/>
            <person name="Walt C."/>
            <person name="Boldt J."/>
            <person name="Bunk B."/>
            <person name="Haeckl F.J.F.P.J."/>
            <person name="Gunesch A.P."/>
            <person name="Birkelbach J."/>
            <person name="Nuebel U."/>
            <person name="Pietschmann T."/>
            <person name="Bach T."/>
            <person name="Mueller R."/>
        </authorList>
    </citation>
    <scope>NUCLEOTIDE SEQUENCE [LARGE SCALE GENOMIC DNA]</scope>
    <source>
        <strain evidence="1 2">MSr11954</strain>
    </source>
</reference>
<organism evidence="1 2">
    <name type="scientific">Pendulispora albinea</name>
    <dbReference type="NCBI Taxonomy" id="2741071"/>
    <lineage>
        <taxon>Bacteria</taxon>
        <taxon>Pseudomonadati</taxon>
        <taxon>Myxococcota</taxon>
        <taxon>Myxococcia</taxon>
        <taxon>Myxococcales</taxon>
        <taxon>Sorangiineae</taxon>
        <taxon>Pendulisporaceae</taxon>
        <taxon>Pendulispora</taxon>
    </lineage>
</organism>
<dbReference type="RefSeq" id="WP_394827663.1">
    <property type="nucleotide sequence ID" value="NZ_CP089984.1"/>
</dbReference>
<gene>
    <name evidence="1" type="ORF">LZC94_12270</name>
</gene>
<sequence length="111" mass="11358">MTYVPLTPHEAPWHATALAGPSHLGPLDAPLVGGAGALAVREQLGRIEPFDAGSPEGAFGERAAVLTWIGAGVFGNPQWDIRDALHCAAADAEAGRGGARRAIEGSALVVR</sequence>
<dbReference type="Proteomes" id="UP001370348">
    <property type="component" value="Chromosome"/>
</dbReference>
<evidence type="ECO:0000313" key="1">
    <source>
        <dbReference type="EMBL" id="WXB18023.1"/>
    </source>
</evidence>
<proteinExistence type="predicted"/>
<name>A0ABZ2M446_9BACT</name>
<protein>
    <submittedName>
        <fullName evidence="1">Uncharacterized protein</fullName>
    </submittedName>
</protein>
<accession>A0ABZ2M446</accession>